<reference evidence="1 2" key="1">
    <citation type="submission" date="2019-05" db="EMBL/GenBank/DDBJ databases">
        <title>Another draft genome of Portunus trituberculatus and its Hox gene families provides insights of decapod evolution.</title>
        <authorList>
            <person name="Jeong J.-H."/>
            <person name="Song I."/>
            <person name="Kim S."/>
            <person name="Choi T."/>
            <person name="Kim D."/>
            <person name="Ryu S."/>
            <person name="Kim W."/>
        </authorList>
    </citation>
    <scope>NUCLEOTIDE SEQUENCE [LARGE SCALE GENOMIC DNA]</scope>
    <source>
        <tissue evidence="1">Muscle</tissue>
    </source>
</reference>
<evidence type="ECO:0000313" key="1">
    <source>
        <dbReference type="EMBL" id="MPC90246.1"/>
    </source>
</evidence>
<sequence>MLLMGKTQENKMTINYSKNVVMHFCISSAAVPSPIQLTVGPNHLQVVQSPKLLGVATDDKLTWKQYVTTTVRSVAYRLYSIYTRPSKQRTSHQRISETTDKFCSPV</sequence>
<dbReference type="EMBL" id="VSRR010083755">
    <property type="protein sequence ID" value="MPC90246.1"/>
    <property type="molecule type" value="Genomic_DNA"/>
</dbReference>
<comment type="caution">
    <text evidence="1">The sequence shown here is derived from an EMBL/GenBank/DDBJ whole genome shotgun (WGS) entry which is preliminary data.</text>
</comment>
<protein>
    <submittedName>
        <fullName evidence="1">Uncharacterized protein</fullName>
    </submittedName>
</protein>
<keyword evidence="2" id="KW-1185">Reference proteome</keyword>
<dbReference type="Proteomes" id="UP000324222">
    <property type="component" value="Unassembled WGS sequence"/>
</dbReference>
<accession>A0A5B7J897</accession>
<gene>
    <name evidence="1" type="ORF">E2C01_085222</name>
</gene>
<proteinExistence type="predicted"/>
<evidence type="ECO:0000313" key="2">
    <source>
        <dbReference type="Proteomes" id="UP000324222"/>
    </source>
</evidence>
<organism evidence="1 2">
    <name type="scientific">Portunus trituberculatus</name>
    <name type="common">Swimming crab</name>
    <name type="synonym">Neptunus trituberculatus</name>
    <dbReference type="NCBI Taxonomy" id="210409"/>
    <lineage>
        <taxon>Eukaryota</taxon>
        <taxon>Metazoa</taxon>
        <taxon>Ecdysozoa</taxon>
        <taxon>Arthropoda</taxon>
        <taxon>Crustacea</taxon>
        <taxon>Multicrustacea</taxon>
        <taxon>Malacostraca</taxon>
        <taxon>Eumalacostraca</taxon>
        <taxon>Eucarida</taxon>
        <taxon>Decapoda</taxon>
        <taxon>Pleocyemata</taxon>
        <taxon>Brachyura</taxon>
        <taxon>Eubrachyura</taxon>
        <taxon>Portunoidea</taxon>
        <taxon>Portunidae</taxon>
        <taxon>Portuninae</taxon>
        <taxon>Portunus</taxon>
    </lineage>
</organism>
<dbReference type="AlphaFoldDB" id="A0A5B7J897"/>
<name>A0A5B7J897_PORTR</name>